<dbReference type="SMART" id="SM00448">
    <property type="entry name" value="REC"/>
    <property type="match status" value="1"/>
</dbReference>
<dbReference type="STRING" id="1121950.SAMN02745243_03543"/>
<dbReference type="GO" id="GO:0003677">
    <property type="term" value="F:DNA binding"/>
    <property type="evidence" value="ECO:0007669"/>
    <property type="project" value="InterPro"/>
</dbReference>
<dbReference type="PANTHER" id="PTHR37299:SF1">
    <property type="entry name" value="STAGE 0 SPORULATION PROTEIN A HOMOLOG"/>
    <property type="match status" value="1"/>
</dbReference>
<comment type="function">
    <text evidence="2">May play the central regulatory role in sporulation. It may be an element of the effector pathway responsible for the activation of sporulation genes in response to nutritional stress. Spo0A may act in concert with spo0H (a sigma factor) to control the expression of some genes that are critical to the sporulation process.</text>
</comment>
<dbReference type="Proteomes" id="UP000184301">
    <property type="component" value="Unassembled WGS sequence"/>
</dbReference>
<dbReference type="InterPro" id="IPR011006">
    <property type="entry name" value="CheY-like_superfamily"/>
</dbReference>
<dbReference type="Gene3D" id="3.40.50.2300">
    <property type="match status" value="1"/>
</dbReference>
<dbReference type="Pfam" id="PF04397">
    <property type="entry name" value="LytTR"/>
    <property type="match status" value="1"/>
</dbReference>
<dbReference type="EMBL" id="FQZY01000075">
    <property type="protein sequence ID" value="SHK70278.1"/>
    <property type="molecule type" value="Genomic_DNA"/>
</dbReference>
<gene>
    <name evidence="5" type="ORF">SAMN02745243_03543</name>
</gene>
<proteinExistence type="predicted"/>
<dbReference type="PANTHER" id="PTHR37299">
    <property type="entry name" value="TRANSCRIPTIONAL REGULATOR-RELATED"/>
    <property type="match status" value="1"/>
</dbReference>
<evidence type="ECO:0000256" key="3">
    <source>
        <dbReference type="PROSITE-ProRule" id="PRU00169"/>
    </source>
</evidence>
<evidence type="ECO:0000256" key="2">
    <source>
        <dbReference type="ARBA" id="ARBA00024867"/>
    </source>
</evidence>
<dbReference type="AlphaFoldDB" id="A0A1M6UMB7"/>
<organism evidence="5 6">
    <name type="scientific">Hespellia stercorisuis DSM 15480</name>
    <dbReference type="NCBI Taxonomy" id="1121950"/>
    <lineage>
        <taxon>Bacteria</taxon>
        <taxon>Bacillati</taxon>
        <taxon>Bacillota</taxon>
        <taxon>Clostridia</taxon>
        <taxon>Lachnospirales</taxon>
        <taxon>Lachnospiraceae</taxon>
        <taxon>Hespellia</taxon>
    </lineage>
</organism>
<dbReference type="InterPro" id="IPR001789">
    <property type="entry name" value="Sig_transdc_resp-reg_receiver"/>
</dbReference>
<evidence type="ECO:0000256" key="1">
    <source>
        <dbReference type="ARBA" id="ARBA00018672"/>
    </source>
</evidence>
<evidence type="ECO:0000259" key="4">
    <source>
        <dbReference type="PROSITE" id="PS50110"/>
    </source>
</evidence>
<feature type="modified residue" description="4-aspartylphosphate" evidence="3">
    <location>
        <position position="73"/>
    </location>
</feature>
<name>A0A1M6UMB7_9FIRM</name>
<keyword evidence="3" id="KW-0597">Phosphoprotein</keyword>
<keyword evidence="6" id="KW-1185">Reference proteome</keyword>
<dbReference type="Pfam" id="PF00072">
    <property type="entry name" value="Response_reg"/>
    <property type="match status" value="1"/>
</dbReference>
<dbReference type="Gene3D" id="2.40.50.1020">
    <property type="entry name" value="LytTr DNA-binding domain"/>
    <property type="match status" value="1"/>
</dbReference>
<protein>
    <recommendedName>
        <fullName evidence="1">Stage 0 sporulation protein A homolog</fullName>
    </recommendedName>
</protein>
<dbReference type="OrthoDB" id="9809318at2"/>
<feature type="domain" description="Response regulatory" evidence="4">
    <location>
        <begin position="16"/>
        <end position="140"/>
    </location>
</feature>
<evidence type="ECO:0000313" key="5">
    <source>
        <dbReference type="EMBL" id="SHK70278.1"/>
    </source>
</evidence>
<dbReference type="GO" id="GO:0000156">
    <property type="term" value="F:phosphorelay response regulator activity"/>
    <property type="evidence" value="ECO:0007669"/>
    <property type="project" value="InterPro"/>
</dbReference>
<dbReference type="PROSITE" id="PS50110">
    <property type="entry name" value="RESPONSE_REGULATORY"/>
    <property type="match status" value="1"/>
</dbReference>
<sequence length="250" mass="29319">MSVDKLNRSMMVSCIHIAICDDEERERKKYKAMIEEVARAHGIDTDITCYDSANSFLFHLEDMECPPDVIYVDIHMPKINGIKLSKMLREGKNNNPFKGELIFLTCDKEYALDAFDVNAFHYIVKDVTAKEKFEEIFIRVARRIMEHRKKTLLIRGIGEYRNIEIEKIRYFEIFRRIITVHYGEPEESFEFYSSMYKLEEMVFPFGFLRAQRAFILRVGAIHTLNKTKAILENGAEIPISEAYYANIKTA</sequence>
<dbReference type="SUPFAM" id="SSF52172">
    <property type="entry name" value="CheY-like"/>
    <property type="match status" value="1"/>
</dbReference>
<dbReference type="RefSeq" id="WP_073112861.1">
    <property type="nucleotide sequence ID" value="NZ_FQZY01000075.1"/>
</dbReference>
<dbReference type="InterPro" id="IPR007492">
    <property type="entry name" value="LytTR_DNA-bd_dom"/>
</dbReference>
<dbReference type="SMART" id="SM00850">
    <property type="entry name" value="LytTR"/>
    <property type="match status" value="1"/>
</dbReference>
<reference evidence="5 6" key="1">
    <citation type="submission" date="2016-11" db="EMBL/GenBank/DDBJ databases">
        <authorList>
            <person name="Jaros S."/>
            <person name="Januszkiewicz K."/>
            <person name="Wedrychowicz H."/>
        </authorList>
    </citation>
    <scope>NUCLEOTIDE SEQUENCE [LARGE SCALE GENOMIC DNA]</scope>
    <source>
        <strain evidence="5 6">DSM 15480</strain>
    </source>
</reference>
<dbReference type="InterPro" id="IPR046947">
    <property type="entry name" value="LytR-like"/>
</dbReference>
<evidence type="ECO:0000313" key="6">
    <source>
        <dbReference type="Proteomes" id="UP000184301"/>
    </source>
</evidence>
<accession>A0A1M6UMB7</accession>